<feature type="region of interest" description="Disordered" evidence="1">
    <location>
        <begin position="1"/>
        <end position="36"/>
    </location>
</feature>
<evidence type="ECO:0000256" key="1">
    <source>
        <dbReference type="SAM" id="MobiDB-lite"/>
    </source>
</evidence>
<sequence length="66" mass="7472">MYRTDGGSRQNNWATRTARRRSRFETGTTAAAADRATERRCGTPSYVYGAENVRTTLSKFYGVFRA</sequence>
<organism evidence="2 3">
    <name type="scientific">Halopelagius longus</name>
    <dbReference type="NCBI Taxonomy" id="1236180"/>
    <lineage>
        <taxon>Archaea</taxon>
        <taxon>Methanobacteriati</taxon>
        <taxon>Methanobacteriota</taxon>
        <taxon>Stenosarchaea group</taxon>
        <taxon>Halobacteria</taxon>
        <taxon>Halobacteriales</taxon>
        <taxon>Haloferacaceae</taxon>
    </lineage>
</organism>
<comment type="caution">
    <text evidence="2">The sequence shown here is derived from an EMBL/GenBank/DDBJ whole genome shotgun (WGS) entry which is preliminary data.</text>
</comment>
<dbReference type="EMBL" id="QQST01000002">
    <property type="protein sequence ID" value="RDI70054.1"/>
    <property type="molecule type" value="Genomic_DNA"/>
</dbReference>
<dbReference type="Proteomes" id="UP000255421">
    <property type="component" value="Unassembled WGS sequence"/>
</dbReference>
<reference evidence="2 3" key="1">
    <citation type="submission" date="2018-07" db="EMBL/GenBank/DDBJ databases">
        <title>Genome sequence of extremly halophilic archaeon Halopelagius longus strain BC12-B1.</title>
        <authorList>
            <person name="Zhang X."/>
        </authorList>
    </citation>
    <scope>NUCLEOTIDE SEQUENCE [LARGE SCALE GENOMIC DNA]</scope>
    <source>
        <strain evidence="2 3">BC12-B1</strain>
    </source>
</reference>
<accession>A0A370IKL6</accession>
<gene>
    <name evidence="2" type="ORF">DWB78_15605</name>
</gene>
<keyword evidence="3" id="KW-1185">Reference proteome</keyword>
<proteinExistence type="predicted"/>
<evidence type="ECO:0000313" key="3">
    <source>
        <dbReference type="Proteomes" id="UP000255421"/>
    </source>
</evidence>
<dbReference type="AlphaFoldDB" id="A0A370IKL6"/>
<name>A0A370IKL6_9EURY</name>
<evidence type="ECO:0000313" key="2">
    <source>
        <dbReference type="EMBL" id="RDI70054.1"/>
    </source>
</evidence>
<protein>
    <submittedName>
        <fullName evidence="2">Uncharacterized protein</fullName>
    </submittedName>
</protein>